<evidence type="ECO:0000259" key="9">
    <source>
        <dbReference type="Pfam" id="PF00768"/>
    </source>
</evidence>
<accession>A0ABP3Z535</accession>
<evidence type="ECO:0000256" key="3">
    <source>
        <dbReference type="ARBA" id="ARBA00022801"/>
    </source>
</evidence>
<evidence type="ECO:0000256" key="5">
    <source>
        <dbReference type="ARBA" id="ARBA00022984"/>
    </source>
</evidence>
<dbReference type="EMBL" id="BAAAHQ010000002">
    <property type="protein sequence ID" value="GAA0915272.1"/>
    <property type="molecule type" value="Genomic_DNA"/>
</dbReference>
<evidence type="ECO:0000256" key="4">
    <source>
        <dbReference type="ARBA" id="ARBA00022960"/>
    </source>
</evidence>
<dbReference type="RefSeq" id="WP_343948440.1">
    <property type="nucleotide sequence ID" value="NZ_BAAAHQ010000002.1"/>
</dbReference>
<feature type="domain" description="Peptidase S11 D-alanyl-D-alanine carboxypeptidase A N-terminal" evidence="9">
    <location>
        <begin position="48"/>
        <end position="280"/>
    </location>
</feature>
<reference evidence="11" key="1">
    <citation type="journal article" date="2019" name="Int. J. Syst. Evol. Microbiol.">
        <title>The Global Catalogue of Microorganisms (GCM) 10K type strain sequencing project: providing services to taxonomists for standard genome sequencing and annotation.</title>
        <authorList>
            <consortium name="The Broad Institute Genomics Platform"/>
            <consortium name="The Broad Institute Genome Sequencing Center for Infectious Disease"/>
            <person name="Wu L."/>
            <person name="Ma J."/>
        </authorList>
    </citation>
    <scope>NUCLEOTIDE SEQUENCE [LARGE SCALE GENOMIC DNA]</scope>
    <source>
        <strain evidence="11">JCM 11136</strain>
    </source>
</reference>
<keyword evidence="5" id="KW-0573">Peptidoglycan synthesis</keyword>
<dbReference type="PRINTS" id="PR00725">
    <property type="entry name" value="DADACBPTASE1"/>
</dbReference>
<evidence type="ECO:0000256" key="2">
    <source>
        <dbReference type="ARBA" id="ARBA00022729"/>
    </source>
</evidence>
<dbReference type="Pfam" id="PF00768">
    <property type="entry name" value="Peptidase_S11"/>
    <property type="match status" value="1"/>
</dbReference>
<dbReference type="InterPro" id="IPR012338">
    <property type="entry name" value="Beta-lactam/transpept-like"/>
</dbReference>
<evidence type="ECO:0000256" key="1">
    <source>
        <dbReference type="ARBA" id="ARBA00007164"/>
    </source>
</evidence>
<dbReference type="PANTHER" id="PTHR21581">
    <property type="entry name" value="D-ALANYL-D-ALANINE CARBOXYPEPTIDASE"/>
    <property type="match status" value="1"/>
</dbReference>
<dbReference type="Gene3D" id="3.40.710.10">
    <property type="entry name" value="DD-peptidase/beta-lactamase superfamily"/>
    <property type="match status" value="1"/>
</dbReference>
<sequence length="302" mass="31838">MHIGGIFASAGLAVLVGLSAAPAHARTDTATATATGGTVTGGTAVNAAASAPTIAAKEAYLVDSSGTIHFAKRETRKVPVASLVKVMTAYVVLREANLSDLVTVTAADVRHGIRNGATIAGLRRGDKMTVEELLYGLMLPSGADAANMLARKYGPGRTAFVAKMNAAARELGLADTRYTNADGLPNPSRGGYSTAVDQVKLAQLALRNPKFTEIVSTKVRRIAKNARHRAYTWRNSNKLLTQAEGVIGVKTGYTNAAGFCLLFAAERDGRQFVGVVLGDQNERRFKNAEKLLDHATQQITAS</sequence>
<protein>
    <submittedName>
        <fullName evidence="10">Serine hydrolase</fullName>
    </submittedName>
</protein>
<evidence type="ECO:0000313" key="10">
    <source>
        <dbReference type="EMBL" id="GAA0915272.1"/>
    </source>
</evidence>
<dbReference type="InterPro" id="IPR018044">
    <property type="entry name" value="Peptidase_S11"/>
</dbReference>
<dbReference type="SUPFAM" id="SSF56601">
    <property type="entry name" value="beta-lactamase/transpeptidase-like"/>
    <property type="match status" value="1"/>
</dbReference>
<comment type="similarity">
    <text evidence="1 7">Belongs to the peptidase S11 family.</text>
</comment>
<organism evidence="10 11">
    <name type="scientific">Nonomuraea longicatena</name>
    <dbReference type="NCBI Taxonomy" id="83682"/>
    <lineage>
        <taxon>Bacteria</taxon>
        <taxon>Bacillati</taxon>
        <taxon>Actinomycetota</taxon>
        <taxon>Actinomycetes</taxon>
        <taxon>Streptosporangiales</taxon>
        <taxon>Streptosporangiaceae</taxon>
        <taxon>Nonomuraea</taxon>
    </lineage>
</organism>
<evidence type="ECO:0000256" key="8">
    <source>
        <dbReference type="SAM" id="SignalP"/>
    </source>
</evidence>
<keyword evidence="11" id="KW-1185">Reference proteome</keyword>
<dbReference type="GO" id="GO:0016787">
    <property type="term" value="F:hydrolase activity"/>
    <property type="evidence" value="ECO:0007669"/>
    <property type="project" value="UniProtKB-KW"/>
</dbReference>
<evidence type="ECO:0000256" key="7">
    <source>
        <dbReference type="RuleBase" id="RU004016"/>
    </source>
</evidence>
<proteinExistence type="inferred from homology"/>
<dbReference type="InterPro" id="IPR001967">
    <property type="entry name" value="Peptidase_S11_N"/>
</dbReference>
<dbReference type="Proteomes" id="UP001501578">
    <property type="component" value="Unassembled WGS sequence"/>
</dbReference>
<keyword evidence="6" id="KW-0961">Cell wall biogenesis/degradation</keyword>
<evidence type="ECO:0000313" key="11">
    <source>
        <dbReference type="Proteomes" id="UP001501578"/>
    </source>
</evidence>
<keyword evidence="2 8" id="KW-0732">Signal</keyword>
<feature type="signal peptide" evidence="8">
    <location>
        <begin position="1"/>
        <end position="25"/>
    </location>
</feature>
<comment type="caution">
    <text evidence="10">The sequence shown here is derived from an EMBL/GenBank/DDBJ whole genome shotgun (WGS) entry which is preliminary data.</text>
</comment>
<gene>
    <name evidence="10" type="ORF">GCM10009560_09450</name>
</gene>
<keyword evidence="3 10" id="KW-0378">Hydrolase</keyword>
<keyword evidence="4" id="KW-0133">Cell shape</keyword>
<dbReference type="PANTHER" id="PTHR21581:SF33">
    <property type="entry name" value="D-ALANYL-D-ALANINE CARBOXYPEPTIDASE DACB"/>
    <property type="match status" value="1"/>
</dbReference>
<evidence type="ECO:0000256" key="6">
    <source>
        <dbReference type="ARBA" id="ARBA00023316"/>
    </source>
</evidence>
<name>A0ABP3Z535_9ACTN</name>
<feature type="chain" id="PRO_5045553067" evidence="8">
    <location>
        <begin position="26"/>
        <end position="302"/>
    </location>
</feature>